<keyword evidence="3" id="KW-0949">S-adenosyl-L-methionine</keyword>
<evidence type="ECO:0000256" key="5">
    <source>
        <dbReference type="ARBA" id="ARBA00023004"/>
    </source>
</evidence>
<organism evidence="8 9">
    <name type="scientific">Coprobacter tertius</name>
    <dbReference type="NCBI Taxonomy" id="2944915"/>
    <lineage>
        <taxon>Bacteria</taxon>
        <taxon>Pseudomonadati</taxon>
        <taxon>Bacteroidota</taxon>
        <taxon>Bacteroidia</taxon>
        <taxon>Bacteroidales</taxon>
        <taxon>Barnesiellaceae</taxon>
        <taxon>Coprobacter</taxon>
    </lineage>
</organism>
<dbReference type="RefSeq" id="WP_255026412.1">
    <property type="nucleotide sequence ID" value="NZ_JANDHW010000004.1"/>
</dbReference>
<dbReference type="SFLD" id="SFLDS00029">
    <property type="entry name" value="Radical_SAM"/>
    <property type="match status" value="1"/>
</dbReference>
<dbReference type="Gene3D" id="3.80.30.20">
    <property type="entry name" value="tm_1862 like domain"/>
    <property type="match status" value="1"/>
</dbReference>
<dbReference type="Pfam" id="PF04055">
    <property type="entry name" value="Radical_SAM"/>
    <property type="match status" value="1"/>
</dbReference>
<evidence type="ECO:0000259" key="7">
    <source>
        <dbReference type="PROSITE" id="PS51918"/>
    </source>
</evidence>
<dbReference type="InterPro" id="IPR023404">
    <property type="entry name" value="rSAM_horseshoe"/>
</dbReference>
<evidence type="ECO:0000256" key="3">
    <source>
        <dbReference type="ARBA" id="ARBA00022691"/>
    </source>
</evidence>
<comment type="cofactor">
    <cofactor evidence="1">
        <name>[4Fe-4S] cluster</name>
        <dbReference type="ChEBI" id="CHEBI:49883"/>
    </cofactor>
</comment>
<feature type="domain" description="Radical SAM core" evidence="7">
    <location>
        <begin position="16"/>
        <end position="259"/>
    </location>
</feature>
<dbReference type="Pfam" id="PF16199">
    <property type="entry name" value="Radical_SAM_C"/>
    <property type="match status" value="1"/>
</dbReference>
<accession>A0ABT1MFZ2</accession>
<dbReference type="SUPFAM" id="SSF102114">
    <property type="entry name" value="Radical SAM enzymes"/>
    <property type="match status" value="1"/>
</dbReference>
<keyword evidence="4" id="KW-0479">Metal-binding</keyword>
<reference evidence="8 9" key="1">
    <citation type="submission" date="2022-07" db="EMBL/GenBank/DDBJ databases">
        <title>Fecal culturing of patients with breast cancer.</title>
        <authorList>
            <person name="Teng N.M.Y."/>
            <person name="Kiu R."/>
            <person name="Evans R."/>
            <person name="Baker D.J."/>
            <person name="Zenner C."/>
            <person name="Robinson S.D."/>
            <person name="Hall L.J."/>
        </authorList>
    </citation>
    <scope>NUCLEOTIDE SEQUENCE [LARGE SCALE GENOMIC DNA]</scope>
    <source>
        <strain evidence="8 9">LH1063</strain>
    </source>
</reference>
<dbReference type="NCBIfam" id="TIGR01212">
    <property type="entry name" value="TIGR01212 family radical SAM protein"/>
    <property type="match status" value="1"/>
</dbReference>
<dbReference type="Proteomes" id="UP001205603">
    <property type="component" value="Unassembled WGS sequence"/>
</dbReference>
<dbReference type="InterPro" id="IPR058240">
    <property type="entry name" value="rSAM_sf"/>
</dbReference>
<comment type="caution">
    <text evidence="8">The sequence shown here is derived from an EMBL/GenBank/DDBJ whole genome shotgun (WGS) entry which is preliminary data.</text>
</comment>
<name>A0ABT1MFZ2_9BACT</name>
<dbReference type="SFLD" id="SFLDG01086">
    <property type="entry name" value="elongater_protein-like"/>
    <property type="match status" value="1"/>
</dbReference>
<keyword evidence="9" id="KW-1185">Reference proteome</keyword>
<evidence type="ECO:0000256" key="4">
    <source>
        <dbReference type="ARBA" id="ARBA00022723"/>
    </source>
</evidence>
<evidence type="ECO:0000256" key="1">
    <source>
        <dbReference type="ARBA" id="ARBA00001966"/>
    </source>
</evidence>
<dbReference type="InterPro" id="IPR007197">
    <property type="entry name" value="rSAM"/>
</dbReference>
<dbReference type="InterPro" id="IPR005911">
    <property type="entry name" value="YhcC-like"/>
</dbReference>
<evidence type="ECO:0000313" key="8">
    <source>
        <dbReference type="EMBL" id="MCP9611554.1"/>
    </source>
</evidence>
<keyword evidence="6" id="KW-0411">Iron-sulfur</keyword>
<keyword evidence="2" id="KW-0004">4Fe-4S</keyword>
<proteinExistence type="predicted"/>
<evidence type="ECO:0000256" key="6">
    <source>
        <dbReference type="ARBA" id="ARBA00023014"/>
    </source>
</evidence>
<dbReference type="SFLD" id="SFLDG01091">
    <property type="entry name" value="uncharacterized_CHP01210-like"/>
    <property type="match status" value="1"/>
</dbReference>
<sequence>MEEKRYNEFGDFLKSRFPFKVQKISVNAGFTCPNRNGEKGWGGCTYCNNQTFSPQYCHTDKSIDRQLSEGISFFRRKYPEMRYLAYFQAYTNTYGDVADVIEKYEQALRYPEVVGLIIGTRPDCMPDELLGYLRELSRKVFVLVEYGVESTFDETLMRINRGHRYSDSVKAICRTAEAGIFTGAHMIMGLPGESRNMILQHAVKLSELPLTTLKLHQLQLIRNTRMAAEYKKDPEGFHLYQLDEYIDLVVDFIEMLRPNIILERFVSQSPDELLIAPRWGIKNHEFTARLLRKMRERNASQGRLFK</sequence>
<dbReference type="PANTHER" id="PTHR11135">
    <property type="entry name" value="HISTONE ACETYLTRANSFERASE-RELATED"/>
    <property type="match status" value="1"/>
</dbReference>
<protein>
    <submittedName>
        <fullName evidence="8">TIGR01212 family radical SAM protein</fullName>
    </submittedName>
</protein>
<dbReference type="PROSITE" id="PS51918">
    <property type="entry name" value="RADICAL_SAM"/>
    <property type="match status" value="1"/>
</dbReference>
<keyword evidence="5" id="KW-0408">Iron</keyword>
<dbReference type="PANTHER" id="PTHR11135:SF1">
    <property type="entry name" value="PROTEIN YHCC"/>
    <property type="match status" value="1"/>
</dbReference>
<dbReference type="InterPro" id="IPR006638">
    <property type="entry name" value="Elp3/MiaA/NifB-like_rSAM"/>
</dbReference>
<dbReference type="InterPro" id="IPR032432">
    <property type="entry name" value="Radical_SAM_C"/>
</dbReference>
<evidence type="ECO:0000313" key="9">
    <source>
        <dbReference type="Proteomes" id="UP001205603"/>
    </source>
</evidence>
<dbReference type="SMART" id="SM00729">
    <property type="entry name" value="Elp3"/>
    <property type="match status" value="1"/>
</dbReference>
<evidence type="ECO:0000256" key="2">
    <source>
        <dbReference type="ARBA" id="ARBA00022485"/>
    </source>
</evidence>
<dbReference type="InterPro" id="IPR039661">
    <property type="entry name" value="ELP3"/>
</dbReference>
<dbReference type="EMBL" id="JANDHW010000004">
    <property type="protein sequence ID" value="MCP9611554.1"/>
    <property type="molecule type" value="Genomic_DNA"/>
</dbReference>
<gene>
    <name evidence="8" type="ORF">NMU02_05565</name>
</gene>